<dbReference type="PANTHER" id="PTHR42648:SF31">
    <property type="entry name" value="RNA-DIRECTED DNA POLYMERASE"/>
    <property type="match status" value="1"/>
</dbReference>
<reference evidence="2" key="2">
    <citation type="submission" date="2022-01" db="EMBL/GenBank/DDBJ databases">
        <authorList>
            <person name="Yamashiro T."/>
            <person name="Shiraishi A."/>
            <person name="Satake H."/>
            <person name="Nakayama K."/>
        </authorList>
    </citation>
    <scope>NUCLEOTIDE SEQUENCE</scope>
</reference>
<dbReference type="InterPro" id="IPR012337">
    <property type="entry name" value="RNaseH-like_sf"/>
</dbReference>
<feature type="domain" description="Integrase catalytic" evidence="1">
    <location>
        <begin position="463"/>
        <end position="588"/>
    </location>
</feature>
<sequence length="588" mass="66421">MTNDNIFFDNSNDKFGKPNESGPFDLNFVLGDPLFLHPNDTSGNPIISFKLTGTDNYNMWNYVMKFALRNKNKLGFIDGTCKRDSNSPAMANKWDMCSYVVVTWILGSLSPELYAGQIYSKTALDMWNDLKETYDKVDGSRALSFCETAFVVVSGEEYHRSIASMGTSPKPFATALVDKSFDNKKKFNKGFNSNNMGLNLNLKCTNCDKTRHTVERCFDLIRYPPNYKKPGNQNSNKYTVNNAFSAPSPSIARTVCFSNEQMLKLLSLINDKSSSSSIANMAGTFFNGSVVDSDANQHMTASAKFLINVVNVSNLVLTVGHPNGTKAKIVKIGDLKLNEYVTLFNALVIPEYTINLLSVHRLSKDSKFFVGFDENKCYIQDLKRNMIVGTGDINGGLYLFDATFKQSISKLPANCYVSKTLWHNRIGHPTDQVLQLLKDDLKFDLKNESMTPCDMCHKAKQTREPFPLSDHESLQIGQLVYLDVWGPYKVTRKEGYKSFLTIIDDYSRAVWVYMLKSKDEVFVSIEHFVNLLLNQFDVKVKVLRSDNGTEFVNNKMQSFCKDKGIIHQTSMTYTPNKIGLQKENTDIS</sequence>
<dbReference type="InterPro" id="IPR025724">
    <property type="entry name" value="GAG-pre-integrase_dom"/>
</dbReference>
<dbReference type="Pfam" id="PF13976">
    <property type="entry name" value="gag_pre-integrs"/>
    <property type="match status" value="1"/>
</dbReference>
<proteinExistence type="predicted"/>
<dbReference type="Pfam" id="PF14244">
    <property type="entry name" value="Retrotran_gag_3"/>
    <property type="match status" value="1"/>
</dbReference>
<evidence type="ECO:0000313" key="3">
    <source>
        <dbReference type="Proteomes" id="UP001151760"/>
    </source>
</evidence>
<dbReference type="PROSITE" id="PS50994">
    <property type="entry name" value="INTEGRASE"/>
    <property type="match status" value="1"/>
</dbReference>
<comment type="caution">
    <text evidence="2">The sequence shown here is derived from an EMBL/GenBank/DDBJ whole genome shotgun (WGS) entry which is preliminary data.</text>
</comment>
<dbReference type="PANTHER" id="PTHR42648">
    <property type="entry name" value="TRANSPOSASE, PUTATIVE-RELATED"/>
    <property type="match status" value="1"/>
</dbReference>
<dbReference type="SUPFAM" id="SSF53098">
    <property type="entry name" value="Ribonuclease H-like"/>
    <property type="match status" value="1"/>
</dbReference>
<gene>
    <name evidence="2" type="ORF">Tco_0894947</name>
</gene>
<dbReference type="InterPro" id="IPR001584">
    <property type="entry name" value="Integrase_cat-core"/>
</dbReference>
<reference evidence="2" key="1">
    <citation type="journal article" date="2022" name="Int. J. Mol. Sci.">
        <title>Draft Genome of Tanacetum Coccineum: Genomic Comparison of Closely Related Tanacetum-Family Plants.</title>
        <authorList>
            <person name="Yamashiro T."/>
            <person name="Shiraishi A."/>
            <person name="Nakayama K."/>
            <person name="Satake H."/>
        </authorList>
    </citation>
    <scope>NUCLEOTIDE SEQUENCE</scope>
</reference>
<dbReference type="Proteomes" id="UP001151760">
    <property type="component" value="Unassembled WGS sequence"/>
</dbReference>
<keyword evidence="3" id="KW-1185">Reference proteome</keyword>
<evidence type="ECO:0000313" key="2">
    <source>
        <dbReference type="EMBL" id="GJT25010.1"/>
    </source>
</evidence>
<dbReference type="EMBL" id="BQNB010014180">
    <property type="protein sequence ID" value="GJT25010.1"/>
    <property type="molecule type" value="Genomic_DNA"/>
</dbReference>
<evidence type="ECO:0000259" key="1">
    <source>
        <dbReference type="PROSITE" id="PS50994"/>
    </source>
</evidence>
<dbReference type="InterPro" id="IPR029472">
    <property type="entry name" value="Copia-like_N"/>
</dbReference>
<dbReference type="InterPro" id="IPR039537">
    <property type="entry name" value="Retrotran_Ty1/copia-like"/>
</dbReference>
<name>A0ABQ5CDK2_9ASTR</name>
<dbReference type="Pfam" id="PF00665">
    <property type="entry name" value="rve"/>
    <property type="match status" value="1"/>
</dbReference>
<protein>
    <submittedName>
        <fullName evidence="2">Ribonuclease H-like domain-containing protein</fullName>
    </submittedName>
</protein>
<dbReference type="Gene3D" id="3.30.420.10">
    <property type="entry name" value="Ribonuclease H-like superfamily/Ribonuclease H"/>
    <property type="match status" value="1"/>
</dbReference>
<dbReference type="InterPro" id="IPR036397">
    <property type="entry name" value="RNaseH_sf"/>
</dbReference>
<organism evidence="2 3">
    <name type="scientific">Tanacetum coccineum</name>
    <dbReference type="NCBI Taxonomy" id="301880"/>
    <lineage>
        <taxon>Eukaryota</taxon>
        <taxon>Viridiplantae</taxon>
        <taxon>Streptophyta</taxon>
        <taxon>Embryophyta</taxon>
        <taxon>Tracheophyta</taxon>
        <taxon>Spermatophyta</taxon>
        <taxon>Magnoliopsida</taxon>
        <taxon>eudicotyledons</taxon>
        <taxon>Gunneridae</taxon>
        <taxon>Pentapetalae</taxon>
        <taxon>asterids</taxon>
        <taxon>campanulids</taxon>
        <taxon>Asterales</taxon>
        <taxon>Asteraceae</taxon>
        <taxon>Asteroideae</taxon>
        <taxon>Anthemideae</taxon>
        <taxon>Anthemidinae</taxon>
        <taxon>Tanacetum</taxon>
    </lineage>
</organism>
<accession>A0ABQ5CDK2</accession>